<evidence type="ECO:0000313" key="1">
    <source>
        <dbReference type="EMBL" id="TFK42277.1"/>
    </source>
</evidence>
<dbReference type="EMBL" id="ML213593">
    <property type="protein sequence ID" value="TFK42277.1"/>
    <property type="molecule type" value="Genomic_DNA"/>
</dbReference>
<proteinExistence type="predicted"/>
<name>A0A5C3MBJ9_9AGAR</name>
<gene>
    <name evidence="1" type="ORF">BDQ12DRAFT_663510</name>
</gene>
<dbReference type="Proteomes" id="UP000308652">
    <property type="component" value="Unassembled WGS sequence"/>
</dbReference>
<dbReference type="AlphaFoldDB" id="A0A5C3MBJ9"/>
<reference evidence="1 2" key="1">
    <citation type="journal article" date="2019" name="Nat. Ecol. Evol.">
        <title>Megaphylogeny resolves global patterns of mushroom evolution.</title>
        <authorList>
            <person name="Varga T."/>
            <person name="Krizsan K."/>
            <person name="Foldi C."/>
            <person name="Dima B."/>
            <person name="Sanchez-Garcia M."/>
            <person name="Sanchez-Ramirez S."/>
            <person name="Szollosi G.J."/>
            <person name="Szarkandi J.G."/>
            <person name="Papp V."/>
            <person name="Albert L."/>
            <person name="Andreopoulos W."/>
            <person name="Angelini C."/>
            <person name="Antonin V."/>
            <person name="Barry K.W."/>
            <person name="Bougher N.L."/>
            <person name="Buchanan P."/>
            <person name="Buyck B."/>
            <person name="Bense V."/>
            <person name="Catcheside P."/>
            <person name="Chovatia M."/>
            <person name="Cooper J."/>
            <person name="Damon W."/>
            <person name="Desjardin D."/>
            <person name="Finy P."/>
            <person name="Geml J."/>
            <person name="Haridas S."/>
            <person name="Hughes K."/>
            <person name="Justo A."/>
            <person name="Karasinski D."/>
            <person name="Kautmanova I."/>
            <person name="Kiss B."/>
            <person name="Kocsube S."/>
            <person name="Kotiranta H."/>
            <person name="LaButti K.M."/>
            <person name="Lechner B.E."/>
            <person name="Liimatainen K."/>
            <person name="Lipzen A."/>
            <person name="Lukacs Z."/>
            <person name="Mihaltcheva S."/>
            <person name="Morgado L.N."/>
            <person name="Niskanen T."/>
            <person name="Noordeloos M.E."/>
            <person name="Ohm R.A."/>
            <person name="Ortiz-Santana B."/>
            <person name="Ovrebo C."/>
            <person name="Racz N."/>
            <person name="Riley R."/>
            <person name="Savchenko A."/>
            <person name="Shiryaev A."/>
            <person name="Soop K."/>
            <person name="Spirin V."/>
            <person name="Szebenyi C."/>
            <person name="Tomsovsky M."/>
            <person name="Tulloss R.E."/>
            <person name="Uehling J."/>
            <person name="Grigoriev I.V."/>
            <person name="Vagvolgyi C."/>
            <person name="Papp T."/>
            <person name="Martin F.M."/>
            <person name="Miettinen O."/>
            <person name="Hibbett D.S."/>
            <person name="Nagy L.G."/>
        </authorList>
    </citation>
    <scope>NUCLEOTIDE SEQUENCE [LARGE SCALE GENOMIC DNA]</scope>
    <source>
        <strain evidence="1 2">CBS 166.37</strain>
    </source>
</reference>
<organism evidence="1 2">
    <name type="scientific">Crucibulum laeve</name>
    <dbReference type="NCBI Taxonomy" id="68775"/>
    <lineage>
        <taxon>Eukaryota</taxon>
        <taxon>Fungi</taxon>
        <taxon>Dikarya</taxon>
        <taxon>Basidiomycota</taxon>
        <taxon>Agaricomycotina</taxon>
        <taxon>Agaricomycetes</taxon>
        <taxon>Agaricomycetidae</taxon>
        <taxon>Agaricales</taxon>
        <taxon>Agaricineae</taxon>
        <taxon>Nidulariaceae</taxon>
        <taxon>Crucibulum</taxon>
    </lineage>
</organism>
<protein>
    <submittedName>
        <fullName evidence="1">Uncharacterized protein</fullName>
    </submittedName>
</protein>
<accession>A0A5C3MBJ9</accession>
<evidence type="ECO:0000313" key="2">
    <source>
        <dbReference type="Proteomes" id="UP000308652"/>
    </source>
</evidence>
<keyword evidence="2" id="KW-1185">Reference proteome</keyword>
<sequence length="128" mass="14034">MSNRTSMFKGASNSTFVGITATEIHGSQMTFEGDGWTPEAIALVLGENDKARKPAQSNRNSAAKDFHEFMRGFTSGDFLNAGNGEIQVSTNNINIRLMNAVTFRQPDTATTIRFKETIENMSSLGSKY</sequence>